<proteinExistence type="predicted"/>
<dbReference type="Proteomes" id="UP000054279">
    <property type="component" value="Unassembled WGS sequence"/>
</dbReference>
<dbReference type="EMBL" id="KN837133">
    <property type="protein sequence ID" value="KIJ41906.1"/>
    <property type="molecule type" value="Genomic_DNA"/>
</dbReference>
<sequence>MNHWNGTRNTFKLCYTSAYLGSAIVLDGYGVSISLTGPISTINLGVRGVSSLTLDVKASRARGQ</sequence>
<dbReference type="HOGENOM" id="CLU_2869102_0_0_1"/>
<name>A0A0C9VUI9_SPHS4</name>
<accession>A0A0C9VUI9</accession>
<organism evidence="1 2">
    <name type="scientific">Sphaerobolus stellatus (strain SS14)</name>
    <dbReference type="NCBI Taxonomy" id="990650"/>
    <lineage>
        <taxon>Eukaryota</taxon>
        <taxon>Fungi</taxon>
        <taxon>Dikarya</taxon>
        <taxon>Basidiomycota</taxon>
        <taxon>Agaricomycotina</taxon>
        <taxon>Agaricomycetes</taxon>
        <taxon>Phallomycetidae</taxon>
        <taxon>Geastrales</taxon>
        <taxon>Sphaerobolaceae</taxon>
        <taxon>Sphaerobolus</taxon>
    </lineage>
</organism>
<keyword evidence="2" id="KW-1185">Reference proteome</keyword>
<evidence type="ECO:0000313" key="2">
    <source>
        <dbReference type="Proteomes" id="UP000054279"/>
    </source>
</evidence>
<protein>
    <submittedName>
        <fullName evidence="1">Uncharacterized protein</fullName>
    </submittedName>
</protein>
<reference evidence="1 2" key="1">
    <citation type="submission" date="2014-06" db="EMBL/GenBank/DDBJ databases">
        <title>Evolutionary Origins and Diversification of the Mycorrhizal Mutualists.</title>
        <authorList>
            <consortium name="DOE Joint Genome Institute"/>
            <consortium name="Mycorrhizal Genomics Consortium"/>
            <person name="Kohler A."/>
            <person name="Kuo A."/>
            <person name="Nagy L.G."/>
            <person name="Floudas D."/>
            <person name="Copeland A."/>
            <person name="Barry K.W."/>
            <person name="Cichocki N."/>
            <person name="Veneault-Fourrey C."/>
            <person name="LaButti K."/>
            <person name="Lindquist E.A."/>
            <person name="Lipzen A."/>
            <person name="Lundell T."/>
            <person name="Morin E."/>
            <person name="Murat C."/>
            <person name="Riley R."/>
            <person name="Ohm R."/>
            <person name="Sun H."/>
            <person name="Tunlid A."/>
            <person name="Henrissat B."/>
            <person name="Grigoriev I.V."/>
            <person name="Hibbett D.S."/>
            <person name="Martin F."/>
        </authorList>
    </citation>
    <scope>NUCLEOTIDE SEQUENCE [LARGE SCALE GENOMIC DNA]</scope>
    <source>
        <strain evidence="1 2">SS14</strain>
    </source>
</reference>
<evidence type="ECO:0000313" key="1">
    <source>
        <dbReference type="EMBL" id="KIJ41906.1"/>
    </source>
</evidence>
<gene>
    <name evidence="1" type="ORF">M422DRAFT_254919</name>
</gene>
<dbReference type="AlphaFoldDB" id="A0A0C9VUI9"/>